<dbReference type="HOGENOM" id="CLU_000288_62_6_1"/>
<dbReference type="InterPro" id="IPR019825">
    <property type="entry name" value="Lectin_legB_Mn/Ca_BS"/>
</dbReference>
<dbReference type="GO" id="GO:0004674">
    <property type="term" value="F:protein serine/threonine kinase activity"/>
    <property type="evidence" value="ECO:0007669"/>
    <property type="project" value="UniProtKB-KW"/>
</dbReference>
<dbReference type="InterPro" id="IPR000719">
    <property type="entry name" value="Prot_kinase_dom"/>
</dbReference>
<evidence type="ECO:0000256" key="8">
    <source>
        <dbReference type="ARBA" id="ARBA00022692"/>
    </source>
</evidence>
<evidence type="ECO:0000256" key="6">
    <source>
        <dbReference type="ARBA" id="ARBA00022527"/>
    </source>
</evidence>
<evidence type="ECO:0000256" key="15">
    <source>
        <dbReference type="ARBA" id="ARBA00023136"/>
    </source>
</evidence>
<evidence type="ECO:0000256" key="18">
    <source>
        <dbReference type="PROSITE-ProRule" id="PRU10141"/>
    </source>
</evidence>
<dbReference type="PROSITE" id="PS50011">
    <property type="entry name" value="PROTEIN_KINASE_DOM"/>
    <property type="match status" value="1"/>
</dbReference>
<evidence type="ECO:0000256" key="17">
    <source>
        <dbReference type="ARBA" id="ARBA00023180"/>
    </source>
</evidence>
<keyword evidence="12" id="KW-0418">Kinase</keyword>
<dbReference type="InterPro" id="IPR011009">
    <property type="entry name" value="Kinase-like_dom_sf"/>
</dbReference>
<protein>
    <recommendedName>
        <fullName evidence="4">non-specific serine/threonine protein kinase</fullName>
        <ecNumber evidence="4">2.7.11.1</ecNumber>
    </recommendedName>
</protein>
<keyword evidence="14 19" id="KW-1133">Transmembrane helix</keyword>
<dbReference type="EMBL" id="GL377571">
    <property type="protein sequence ID" value="EFJ33231.1"/>
    <property type="molecule type" value="Genomic_DNA"/>
</dbReference>
<evidence type="ECO:0000259" key="20">
    <source>
        <dbReference type="PROSITE" id="PS50011"/>
    </source>
</evidence>
<dbReference type="InterPro" id="IPR013320">
    <property type="entry name" value="ConA-like_dom_sf"/>
</dbReference>
<dbReference type="EC" id="2.7.11.1" evidence="4"/>
<dbReference type="PANTHER" id="PTHR27007">
    <property type="match status" value="1"/>
</dbReference>
<dbReference type="eggNOG" id="ENOG502QV4R">
    <property type="taxonomic scope" value="Eukaryota"/>
</dbReference>
<feature type="domain" description="Protein kinase" evidence="20">
    <location>
        <begin position="260"/>
        <end position="527"/>
    </location>
</feature>
<dbReference type="OMA" id="SICICCG"/>
<dbReference type="SUPFAM" id="SSF49899">
    <property type="entry name" value="Concanavalin A-like lectins/glucanases"/>
    <property type="match status" value="1"/>
</dbReference>
<feature type="transmembrane region" description="Helical" evidence="19">
    <location>
        <begin position="202"/>
        <end position="224"/>
    </location>
</feature>
<reference evidence="21 22" key="1">
    <citation type="journal article" date="2011" name="Science">
        <title>The Selaginella genome identifies genetic changes associated with the evolution of vascular plants.</title>
        <authorList>
            <person name="Banks J.A."/>
            <person name="Nishiyama T."/>
            <person name="Hasebe M."/>
            <person name="Bowman J.L."/>
            <person name="Gribskov M."/>
            <person name="dePamphilis C."/>
            <person name="Albert V.A."/>
            <person name="Aono N."/>
            <person name="Aoyama T."/>
            <person name="Ambrose B.A."/>
            <person name="Ashton N.W."/>
            <person name="Axtell M.J."/>
            <person name="Barker E."/>
            <person name="Barker M.S."/>
            <person name="Bennetzen J.L."/>
            <person name="Bonawitz N.D."/>
            <person name="Chapple C."/>
            <person name="Cheng C."/>
            <person name="Correa L.G."/>
            <person name="Dacre M."/>
            <person name="DeBarry J."/>
            <person name="Dreyer I."/>
            <person name="Elias M."/>
            <person name="Engstrom E.M."/>
            <person name="Estelle M."/>
            <person name="Feng L."/>
            <person name="Finet C."/>
            <person name="Floyd S.K."/>
            <person name="Frommer W.B."/>
            <person name="Fujita T."/>
            <person name="Gramzow L."/>
            <person name="Gutensohn M."/>
            <person name="Harholt J."/>
            <person name="Hattori M."/>
            <person name="Heyl A."/>
            <person name="Hirai T."/>
            <person name="Hiwatashi Y."/>
            <person name="Ishikawa M."/>
            <person name="Iwata M."/>
            <person name="Karol K.G."/>
            <person name="Koehler B."/>
            <person name="Kolukisaoglu U."/>
            <person name="Kubo M."/>
            <person name="Kurata T."/>
            <person name="Lalonde S."/>
            <person name="Li K."/>
            <person name="Li Y."/>
            <person name="Litt A."/>
            <person name="Lyons E."/>
            <person name="Manning G."/>
            <person name="Maruyama T."/>
            <person name="Michael T.P."/>
            <person name="Mikami K."/>
            <person name="Miyazaki S."/>
            <person name="Morinaga S."/>
            <person name="Murata T."/>
            <person name="Mueller-Roeber B."/>
            <person name="Nelson D.R."/>
            <person name="Obara M."/>
            <person name="Oguri Y."/>
            <person name="Olmstead R.G."/>
            <person name="Onodera N."/>
            <person name="Petersen B.L."/>
            <person name="Pils B."/>
            <person name="Prigge M."/>
            <person name="Rensing S.A."/>
            <person name="Riano-Pachon D.M."/>
            <person name="Roberts A.W."/>
            <person name="Sato Y."/>
            <person name="Scheller H.V."/>
            <person name="Schulz B."/>
            <person name="Schulz C."/>
            <person name="Shakirov E.V."/>
            <person name="Shibagaki N."/>
            <person name="Shinohara N."/>
            <person name="Shippen D.E."/>
            <person name="Soerensen I."/>
            <person name="Sotooka R."/>
            <person name="Sugimoto N."/>
            <person name="Sugita M."/>
            <person name="Sumikawa N."/>
            <person name="Tanurdzic M."/>
            <person name="Theissen G."/>
            <person name="Ulvskov P."/>
            <person name="Wakazuki S."/>
            <person name="Weng J.K."/>
            <person name="Willats W.W."/>
            <person name="Wipf D."/>
            <person name="Wolf P.G."/>
            <person name="Yang L."/>
            <person name="Zimmer A.D."/>
            <person name="Zhu Q."/>
            <person name="Mitros T."/>
            <person name="Hellsten U."/>
            <person name="Loque D."/>
            <person name="Otillar R."/>
            <person name="Salamov A."/>
            <person name="Schmutz J."/>
            <person name="Shapiro H."/>
            <person name="Lindquist E."/>
            <person name="Lucas S."/>
            <person name="Rokhsar D."/>
            <person name="Grigoriev I.V."/>
        </authorList>
    </citation>
    <scope>NUCLEOTIDE SEQUENCE [LARGE SCALE GENOMIC DNA]</scope>
</reference>
<keyword evidence="6" id="KW-0723">Serine/threonine-protein kinase</keyword>
<dbReference type="AlphaFoldDB" id="D8R380"/>
<feature type="non-terminal residue" evidence="21">
    <location>
        <position position="527"/>
    </location>
</feature>
<evidence type="ECO:0000256" key="11">
    <source>
        <dbReference type="ARBA" id="ARBA00022741"/>
    </source>
</evidence>
<evidence type="ECO:0000256" key="5">
    <source>
        <dbReference type="ARBA" id="ARBA00022475"/>
    </source>
</evidence>
<evidence type="ECO:0000256" key="13">
    <source>
        <dbReference type="ARBA" id="ARBA00022840"/>
    </source>
</evidence>
<keyword evidence="9" id="KW-0732">Signal</keyword>
<dbReference type="PROSITE" id="PS00307">
    <property type="entry name" value="LECTIN_LEGUME_BETA"/>
    <property type="match status" value="1"/>
</dbReference>
<keyword evidence="13 18" id="KW-0067">ATP-binding</keyword>
<keyword evidence="8 19" id="KW-0812">Transmembrane</keyword>
<evidence type="ECO:0000256" key="12">
    <source>
        <dbReference type="ARBA" id="ARBA00022777"/>
    </source>
</evidence>
<dbReference type="GO" id="GO:0005524">
    <property type="term" value="F:ATP binding"/>
    <property type="evidence" value="ECO:0007669"/>
    <property type="project" value="UniProtKB-UniRule"/>
</dbReference>
<dbReference type="Gene3D" id="3.30.200.20">
    <property type="entry name" value="Phosphorylase Kinase, domain 1"/>
    <property type="match status" value="1"/>
</dbReference>
<dbReference type="Gene3D" id="2.60.120.200">
    <property type="match status" value="1"/>
</dbReference>
<evidence type="ECO:0000256" key="9">
    <source>
        <dbReference type="ARBA" id="ARBA00022729"/>
    </source>
</evidence>
<evidence type="ECO:0000256" key="19">
    <source>
        <dbReference type="SAM" id="Phobius"/>
    </source>
</evidence>
<dbReference type="Proteomes" id="UP000001514">
    <property type="component" value="Unassembled WGS sequence"/>
</dbReference>
<dbReference type="SMART" id="SM00220">
    <property type="entry name" value="S_TKc"/>
    <property type="match status" value="1"/>
</dbReference>
<dbReference type="FunFam" id="3.30.200.20:FF:000162">
    <property type="entry name" value="Adenine nucleotide alpha hydrolase-like domain kinase"/>
    <property type="match status" value="1"/>
</dbReference>
<keyword evidence="7" id="KW-0808">Transferase</keyword>
<evidence type="ECO:0000256" key="16">
    <source>
        <dbReference type="ARBA" id="ARBA00023170"/>
    </source>
</evidence>
<dbReference type="GO" id="GO:0005886">
    <property type="term" value="C:plasma membrane"/>
    <property type="evidence" value="ECO:0000318"/>
    <property type="project" value="GO_Central"/>
</dbReference>
<evidence type="ECO:0000256" key="4">
    <source>
        <dbReference type="ARBA" id="ARBA00012513"/>
    </source>
</evidence>
<dbReference type="SUPFAM" id="SSF56112">
    <property type="entry name" value="Protein kinase-like (PK-like)"/>
    <property type="match status" value="1"/>
</dbReference>
<comment type="similarity">
    <text evidence="2">In the N-terminal section; belongs to the leguminous lectin family.</text>
</comment>
<evidence type="ECO:0000256" key="7">
    <source>
        <dbReference type="ARBA" id="ARBA00022679"/>
    </source>
</evidence>
<comment type="subcellular location">
    <subcellularLocation>
        <location evidence="1">Cell membrane</location>
        <topology evidence="1">Single-pass type I membrane protein</topology>
    </subcellularLocation>
</comment>
<gene>
    <name evidence="21" type="ORF">SELMODRAFT_31279</name>
</gene>
<sequence>FSTSFVFSIQNSTATRGDGLAFIISGNLLPAPSGSSGSWLGLFDPAMDRERSNKLVAVEFDSVHNPELQDINDDHVGVDINQIRSQVSPTFESDAGNRVDLHDSSANVSAWIEYDAVKHSLVVFVARNSRRRPAAPLVPPQPVNLCEEAAVEGAVFVGFSAATGDLSRDVHIVHAWNFSAPDLRFSRENFTGLKKNGSRTRVVVIVSVVFSLLLLLVLGGIFLICKRMRLFSAGGRNLEQNIAMPSELSYRDLKSATANFDPKNLLGSGGFGNVYAGLLPGDGSPVAVKRIGENSRQGEREFLAEVEIITKLSHRNLVHLRGWCCRSRELLLVYEFMPNGSLDKAIATNSSLDWSKRYEIICGLAAALLYLHEECEERIVHRDVKPSNVMLDAGFNARLGDFGLARLIDRKREARTTAIAGTFGYLAPELNITGQCTTASDVYSFGIVLLEVASGKKPFFDDYTVLGEWIWELYRKRSLVEAADPALGGVFDGGEMESVLTIGLACSDPSPRNRPTMRQVVNSLKGN</sequence>
<dbReference type="Pfam" id="PF00139">
    <property type="entry name" value="Lectin_legB"/>
    <property type="match status" value="1"/>
</dbReference>
<keyword evidence="5" id="KW-1003">Cell membrane</keyword>
<dbReference type="InterPro" id="IPR001220">
    <property type="entry name" value="Legume_lectin_dom"/>
</dbReference>
<dbReference type="GO" id="GO:0030246">
    <property type="term" value="F:carbohydrate binding"/>
    <property type="evidence" value="ECO:0007669"/>
    <property type="project" value="UniProtKB-KW"/>
</dbReference>
<dbReference type="KEGG" id="smo:SELMODRAFT_31279"/>
<dbReference type="InterPro" id="IPR017441">
    <property type="entry name" value="Protein_kinase_ATP_BS"/>
</dbReference>
<keyword evidence="17" id="KW-0325">Glycoprotein</keyword>
<dbReference type="InterPro" id="IPR050528">
    <property type="entry name" value="L-type_Lectin-RKs"/>
</dbReference>
<keyword evidence="16" id="KW-0675">Receptor</keyword>
<evidence type="ECO:0000313" key="22">
    <source>
        <dbReference type="Proteomes" id="UP000001514"/>
    </source>
</evidence>
<evidence type="ECO:0000256" key="2">
    <source>
        <dbReference type="ARBA" id="ARBA00008536"/>
    </source>
</evidence>
<dbReference type="GO" id="GO:0002229">
    <property type="term" value="P:defense response to oomycetes"/>
    <property type="evidence" value="ECO:0007669"/>
    <property type="project" value="UniProtKB-ARBA"/>
</dbReference>
<organism evidence="22">
    <name type="scientific">Selaginella moellendorffii</name>
    <name type="common">Spikemoss</name>
    <dbReference type="NCBI Taxonomy" id="88036"/>
    <lineage>
        <taxon>Eukaryota</taxon>
        <taxon>Viridiplantae</taxon>
        <taxon>Streptophyta</taxon>
        <taxon>Embryophyta</taxon>
        <taxon>Tracheophyta</taxon>
        <taxon>Lycopodiopsida</taxon>
        <taxon>Selaginellales</taxon>
        <taxon>Selaginellaceae</taxon>
        <taxon>Selaginella</taxon>
    </lineage>
</organism>
<dbReference type="InterPro" id="IPR008271">
    <property type="entry name" value="Ser/Thr_kinase_AS"/>
</dbReference>
<dbReference type="Pfam" id="PF00069">
    <property type="entry name" value="Pkinase"/>
    <property type="match status" value="1"/>
</dbReference>
<dbReference type="InParanoid" id="D8R380"/>
<dbReference type="PROSITE" id="PS00108">
    <property type="entry name" value="PROTEIN_KINASE_ST"/>
    <property type="match status" value="1"/>
</dbReference>
<dbReference type="Gramene" id="EFJ33231">
    <property type="protein sequence ID" value="EFJ33231"/>
    <property type="gene ID" value="SELMODRAFT_31279"/>
</dbReference>
<keyword evidence="11 18" id="KW-0547">Nucleotide-binding</keyword>
<dbReference type="STRING" id="88036.D8R380"/>
<proteinExistence type="inferred from homology"/>
<keyword evidence="15 19" id="KW-0472">Membrane</keyword>
<comment type="similarity">
    <text evidence="3">In the C-terminal section; belongs to the protein kinase superfamily. Ser/Thr protein kinase family.</text>
</comment>
<feature type="non-terminal residue" evidence="21">
    <location>
        <position position="1"/>
    </location>
</feature>
<name>D8R380_SELML</name>
<dbReference type="PROSITE" id="PS00107">
    <property type="entry name" value="PROTEIN_KINASE_ATP"/>
    <property type="match status" value="1"/>
</dbReference>
<evidence type="ECO:0000256" key="14">
    <source>
        <dbReference type="ARBA" id="ARBA00022989"/>
    </source>
</evidence>
<evidence type="ECO:0000256" key="1">
    <source>
        <dbReference type="ARBA" id="ARBA00004251"/>
    </source>
</evidence>
<keyword evidence="22" id="KW-1185">Reference proteome</keyword>
<accession>D8R380</accession>
<evidence type="ECO:0000256" key="10">
    <source>
        <dbReference type="ARBA" id="ARBA00022734"/>
    </source>
</evidence>
<feature type="binding site" evidence="18">
    <location>
        <position position="289"/>
    </location>
    <ligand>
        <name>ATP</name>
        <dbReference type="ChEBI" id="CHEBI:30616"/>
    </ligand>
</feature>
<dbReference type="FunFam" id="1.10.510.10:FF:000240">
    <property type="entry name" value="Lectin-domain containing receptor kinase A4.3"/>
    <property type="match status" value="1"/>
</dbReference>
<dbReference type="CDD" id="cd14066">
    <property type="entry name" value="STKc_IRAK"/>
    <property type="match status" value="1"/>
</dbReference>
<evidence type="ECO:0000313" key="21">
    <source>
        <dbReference type="EMBL" id="EFJ33231.1"/>
    </source>
</evidence>
<keyword evidence="10" id="KW-0430">Lectin</keyword>
<dbReference type="CDD" id="cd06899">
    <property type="entry name" value="lectin_legume_LecRK_Arcelin_ConA"/>
    <property type="match status" value="1"/>
</dbReference>
<dbReference type="Gene3D" id="1.10.510.10">
    <property type="entry name" value="Transferase(Phosphotransferase) domain 1"/>
    <property type="match status" value="1"/>
</dbReference>
<evidence type="ECO:0000256" key="3">
    <source>
        <dbReference type="ARBA" id="ARBA00010217"/>
    </source>
</evidence>